<name>A0A9D1LXP4_9FIRM</name>
<accession>A0A9D1LXP4</accession>
<evidence type="ECO:0000313" key="3">
    <source>
        <dbReference type="EMBL" id="HIU49899.1"/>
    </source>
</evidence>
<gene>
    <name evidence="3" type="ORF">IAD22_02635</name>
</gene>
<feature type="domain" description="DUF4830" evidence="2">
    <location>
        <begin position="62"/>
        <end position="143"/>
    </location>
</feature>
<dbReference type="InterPro" id="IPR032257">
    <property type="entry name" value="DUF4830"/>
</dbReference>
<evidence type="ECO:0000256" key="1">
    <source>
        <dbReference type="SAM" id="Phobius"/>
    </source>
</evidence>
<comment type="caution">
    <text evidence="3">The sequence shown here is derived from an EMBL/GenBank/DDBJ whole genome shotgun (WGS) entry which is preliminary data.</text>
</comment>
<dbReference type="AlphaFoldDB" id="A0A9D1LXP4"/>
<dbReference type="Proteomes" id="UP000824118">
    <property type="component" value="Unassembled WGS sequence"/>
</dbReference>
<dbReference type="EMBL" id="DVNG01000035">
    <property type="protein sequence ID" value="HIU49899.1"/>
    <property type="molecule type" value="Genomic_DNA"/>
</dbReference>
<keyword evidence="1" id="KW-0812">Transmembrane</keyword>
<reference evidence="3" key="1">
    <citation type="submission" date="2020-10" db="EMBL/GenBank/DDBJ databases">
        <authorList>
            <person name="Gilroy R."/>
        </authorList>
    </citation>
    <scope>NUCLEOTIDE SEQUENCE</scope>
    <source>
        <strain evidence="3">ChiGjej1B1-1684</strain>
    </source>
</reference>
<feature type="transmembrane region" description="Helical" evidence="1">
    <location>
        <begin position="12"/>
        <end position="36"/>
    </location>
</feature>
<reference evidence="3" key="2">
    <citation type="journal article" date="2021" name="PeerJ">
        <title>Extensive microbial diversity within the chicken gut microbiome revealed by metagenomics and culture.</title>
        <authorList>
            <person name="Gilroy R."/>
            <person name="Ravi A."/>
            <person name="Getino M."/>
            <person name="Pursley I."/>
            <person name="Horton D.L."/>
            <person name="Alikhan N.F."/>
            <person name="Baker D."/>
            <person name="Gharbi K."/>
            <person name="Hall N."/>
            <person name="Watson M."/>
            <person name="Adriaenssens E.M."/>
            <person name="Foster-Nyarko E."/>
            <person name="Jarju S."/>
            <person name="Secka A."/>
            <person name="Antonio M."/>
            <person name="Oren A."/>
            <person name="Chaudhuri R.R."/>
            <person name="La Ragione R."/>
            <person name="Hildebrand F."/>
            <person name="Pallen M.J."/>
        </authorList>
    </citation>
    <scope>NUCLEOTIDE SEQUENCE</scope>
    <source>
        <strain evidence="3">ChiGjej1B1-1684</strain>
    </source>
</reference>
<proteinExistence type="predicted"/>
<evidence type="ECO:0000313" key="4">
    <source>
        <dbReference type="Proteomes" id="UP000824118"/>
    </source>
</evidence>
<protein>
    <submittedName>
        <fullName evidence="3">DUF4830 domain-containing protein</fullName>
    </submittedName>
</protein>
<keyword evidence="1" id="KW-0472">Membrane</keyword>
<dbReference type="Pfam" id="PF16112">
    <property type="entry name" value="DUF4830"/>
    <property type="match status" value="1"/>
</dbReference>
<organism evidence="3 4">
    <name type="scientific">Candidatus Limousia pullorum</name>
    <dbReference type="NCBI Taxonomy" id="2840860"/>
    <lineage>
        <taxon>Bacteria</taxon>
        <taxon>Bacillati</taxon>
        <taxon>Bacillota</taxon>
        <taxon>Clostridia</taxon>
        <taxon>Eubacteriales</taxon>
        <taxon>Oscillospiraceae</taxon>
        <taxon>Oscillospiraceae incertae sedis</taxon>
        <taxon>Candidatus Limousia</taxon>
    </lineage>
</organism>
<sequence length="160" mass="18230">MFAASFKMNKLAAVTFLCSFTVLLAIIWIFFAFGVFQPETAQVENLGKYSLKVSDKEETTAFFRQFGLNVDFTNCVQREIIIPEKFDSLYEEYNNLQKSQGLDLSKHKGQNAQQRIYPIITDNRQEYYAVLIVIRDKVVGGHLNTGGIDEPLLNFLGDKA</sequence>
<evidence type="ECO:0000259" key="2">
    <source>
        <dbReference type="Pfam" id="PF16112"/>
    </source>
</evidence>
<keyword evidence="1" id="KW-1133">Transmembrane helix</keyword>